<dbReference type="AlphaFoldDB" id="A0A645G436"/>
<reference evidence="1" key="1">
    <citation type="submission" date="2019-08" db="EMBL/GenBank/DDBJ databases">
        <authorList>
            <person name="Kucharzyk K."/>
            <person name="Murdoch R.W."/>
            <person name="Higgins S."/>
            <person name="Loffler F."/>
        </authorList>
    </citation>
    <scope>NUCLEOTIDE SEQUENCE</scope>
</reference>
<accession>A0A645G436</accession>
<proteinExistence type="predicted"/>
<sequence>MRHYRAEQVVLVLKIIVDVALGCMRGRRDVSHRRLLEPFLQKLVAGRGDDAFPDILFFKLHQTTPLHAYKYIVLFLTFLAQGNFQKNRGCGTFYPRCDA</sequence>
<gene>
    <name evidence="1" type="ORF">SDC9_168059</name>
</gene>
<comment type="caution">
    <text evidence="1">The sequence shown here is derived from an EMBL/GenBank/DDBJ whole genome shotgun (WGS) entry which is preliminary data.</text>
</comment>
<dbReference type="EMBL" id="VSSQ01068497">
    <property type="protein sequence ID" value="MPN20680.1"/>
    <property type="molecule type" value="Genomic_DNA"/>
</dbReference>
<name>A0A645G436_9ZZZZ</name>
<evidence type="ECO:0000313" key="1">
    <source>
        <dbReference type="EMBL" id="MPN20680.1"/>
    </source>
</evidence>
<protein>
    <submittedName>
        <fullName evidence="1">Uncharacterized protein</fullName>
    </submittedName>
</protein>
<organism evidence="1">
    <name type="scientific">bioreactor metagenome</name>
    <dbReference type="NCBI Taxonomy" id="1076179"/>
    <lineage>
        <taxon>unclassified sequences</taxon>
        <taxon>metagenomes</taxon>
        <taxon>ecological metagenomes</taxon>
    </lineage>
</organism>